<dbReference type="RefSeq" id="WP_213354385.1">
    <property type="nucleotide sequence ID" value="NZ_JAHBGB010000041.1"/>
</dbReference>
<dbReference type="InterPro" id="IPR007420">
    <property type="entry name" value="DUF465"/>
</dbReference>
<organism evidence="2 3">
    <name type="scientific">Ancylobacter oerskovii</name>
    <dbReference type="NCBI Taxonomy" id="459519"/>
    <lineage>
        <taxon>Bacteria</taxon>
        <taxon>Pseudomonadati</taxon>
        <taxon>Pseudomonadota</taxon>
        <taxon>Alphaproteobacteria</taxon>
        <taxon>Hyphomicrobiales</taxon>
        <taxon>Xanthobacteraceae</taxon>
        <taxon>Ancylobacter</taxon>
    </lineage>
</organism>
<feature type="compositionally biased region" description="Basic and acidic residues" evidence="1">
    <location>
        <begin position="8"/>
        <end position="33"/>
    </location>
</feature>
<name>A0ABW4YSF8_9HYPH</name>
<sequence>MSMQAHVAELERRHQALDKELKAEMAHPASSEERIAELKRRKLHLKDEITRLKTVH</sequence>
<dbReference type="Gene3D" id="6.10.280.50">
    <property type="match status" value="1"/>
</dbReference>
<feature type="region of interest" description="Disordered" evidence="1">
    <location>
        <begin position="1"/>
        <end position="33"/>
    </location>
</feature>
<evidence type="ECO:0000256" key="1">
    <source>
        <dbReference type="SAM" id="MobiDB-lite"/>
    </source>
</evidence>
<reference evidence="3" key="1">
    <citation type="journal article" date="2019" name="Int. J. Syst. Evol. Microbiol.">
        <title>The Global Catalogue of Microorganisms (GCM) 10K type strain sequencing project: providing services to taxonomists for standard genome sequencing and annotation.</title>
        <authorList>
            <consortium name="The Broad Institute Genomics Platform"/>
            <consortium name="The Broad Institute Genome Sequencing Center for Infectious Disease"/>
            <person name="Wu L."/>
            <person name="Ma J."/>
        </authorList>
    </citation>
    <scope>NUCLEOTIDE SEQUENCE [LARGE SCALE GENOMIC DNA]</scope>
    <source>
        <strain evidence="3">CCM 7435</strain>
    </source>
</reference>
<dbReference type="InterPro" id="IPR038444">
    <property type="entry name" value="DUF465_sf"/>
</dbReference>
<comment type="caution">
    <text evidence="2">The sequence shown here is derived from an EMBL/GenBank/DDBJ whole genome shotgun (WGS) entry which is preliminary data.</text>
</comment>
<dbReference type="EMBL" id="JBHUHD010000001">
    <property type="protein sequence ID" value="MFD2139211.1"/>
    <property type="molecule type" value="Genomic_DNA"/>
</dbReference>
<evidence type="ECO:0000313" key="2">
    <source>
        <dbReference type="EMBL" id="MFD2139211.1"/>
    </source>
</evidence>
<dbReference type="Proteomes" id="UP001597299">
    <property type="component" value="Unassembled WGS sequence"/>
</dbReference>
<proteinExistence type="predicted"/>
<gene>
    <name evidence="2" type="ORF">ACFSNC_02235</name>
</gene>
<dbReference type="Pfam" id="PF04325">
    <property type="entry name" value="DUF465"/>
    <property type="match status" value="1"/>
</dbReference>
<accession>A0ABW4YSF8</accession>
<protein>
    <submittedName>
        <fullName evidence="2">YdcH family protein</fullName>
    </submittedName>
</protein>
<evidence type="ECO:0000313" key="3">
    <source>
        <dbReference type="Proteomes" id="UP001597299"/>
    </source>
</evidence>
<keyword evidence="3" id="KW-1185">Reference proteome</keyword>